<reference evidence="2 3" key="1">
    <citation type="submission" date="2020-08" db="EMBL/GenBank/DDBJ databases">
        <authorList>
            <person name="Koutsovoulos G."/>
            <person name="Danchin GJ E."/>
        </authorList>
    </citation>
    <scope>NUCLEOTIDE SEQUENCE [LARGE SCALE GENOMIC DNA]</scope>
</reference>
<comment type="caution">
    <text evidence="2">The sequence shown here is derived from an EMBL/GenBank/DDBJ whole genome shotgun (WGS) entry which is preliminary data.</text>
</comment>
<dbReference type="InterPro" id="IPR006150">
    <property type="entry name" value="Cys_repeat_1"/>
</dbReference>
<sequence>MLLRIYNSYNNHFYFLFYIISTLIIKSFLTCFLLNINLTESCEPEGRFQMINGQPRICLHDLDCLPPAKCLTKIKSCCIFPLNQEVPPIGCPKGTRQLRNKNGDLLDCSPIKPGSCPGGALCYQDSINTEQFRCCGKDPSDGCGTGQRALKHLNSSTLLCLPGTAECPGNGICEWSFDIDRFQCCEADNGCLHEEIPVFDSKGNVISCSPITPLLCPDEAICRFNFWTASYQCCRQNNQLGHHQSVQKHIKEATGESKNLQQECPLGEIIYKLSDREDYCSSDVDCPPMGRCNLHTHLCCGPPGECPVAGEHPVFDEQDRVQLCSPSSMKTISKRKCPADSKCRESVDPLSGLLTGQKICCMAQSFECVASGLPFPNEQNPLRCDLQNPITCPLDMLCQASNISGISICCSGSSKSVNLNYRKRQRHLNLCPQGWQPYEHLNIFCHPSMTTGNHCPGHASCILSPITKQFICCSPVVNEEGEEDKLNDNDYVDYYDKKENGLEEENKGEIATGKQNKRSNNRNNIPLIACFDIDDVMDLNEDGNPRRCTLDRRIPCRLGFICQPLQETSSHKYPTVGVCCSERRTPHIAFSASSTNRKFSQIDHQHRNQDSKAFFRCPSSSQIPVIRQGQNLFCELPGQNCPPGSSCQSAMNAFAMMICCRKARQSSPRCPDGMSPERSPIGYVLCELLLPDQCKPGYQCVQSKNDPEQSICCSRPRNARPAVNAQYICPNQQVLFRDGSGPRFCSPSAIQSNCPKSYSCEEAIGQPGIFVCCSMPAQPICPSGFDSSLDLRSGNPIYCSPSDLSMCPADADCLLAENRANTYLCCESREPGRICPQPGQHALLQINGQPEQCSGPGAPCSKSSYTCQLSYTLNNLYVCCGPPNSAIVCADGRETYHQEFGKTVQCNPMSLYSQCPSGFECALSNVPAMHVCCRRMDAPLPGGAPLPQAQTDIPPPPFVPPSSSSATFRPPIEDLGCPLGWSAYEDHRGAHHFCQDTLDMTCPHGFSCAQSSVEGIFMCCRLASPIQCPQAYSTLMVNNSPRLCSIAARQISSNASPPPAADRFGGLLRQQQTISSPSLSTGQNNNHCPNGYTCMQSSVPAVYVCCGINTLPSMSTDVGISKSSSSSYTELLCSNGQIPAYLGQYIRYCSNLGQVSECPPSYVCSPSNRVGLNVCCHPFPVVHRRSTSRSYSDSNEQKDKIEILKICGEGSLVAIDEVDGRSIECDGTTKDECPQNYECQPSLINTKMYCCRCEGNRERRNVKQNYYKTGILIM</sequence>
<dbReference type="AlphaFoldDB" id="A0A6V7U0K8"/>
<dbReference type="PANTHER" id="PTHR46339:SF15">
    <property type="entry name" value="CC DOMAIN-CONTAINING PROTEIN"/>
    <property type="match status" value="1"/>
</dbReference>
<keyword evidence="1" id="KW-0812">Transmembrane</keyword>
<feature type="transmembrane region" description="Helical" evidence="1">
    <location>
        <begin position="12"/>
        <end position="36"/>
    </location>
</feature>
<keyword evidence="1" id="KW-0472">Membrane</keyword>
<proteinExistence type="predicted"/>
<accession>A0A6V7U0K8</accession>
<dbReference type="Proteomes" id="UP000580250">
    <property type="component" value="Unassembled WGS sequence"/>
</dbReference>
<gene>
    <name evidence="2" type="ORF">MENT_LOCUS6152</name>
</gene>
<dbReference type="InterPro" id="IPR028150">
    <property type="entry name" value="Lustrin_cystein"/>
</dbReference>
<protein>
    <submittedName>
        <fullName evidence="2">Uncharacterized protein</fullName>
    </submittedName>
</protein>
<dbReference type="Pfam" id="PF14625">
    <property type="entry name" value="Lustrin_cystein"/>
    <property type="match status" value="13"/>
</dbReference>
<dbReference type="EMBL" id="CAJEWN010000023">
    <property type="protein sequence ID" value="CAD2139468.1"/>
    <property type="molecule type" value="Genomic_DNA"/>
</dbReference>
<dbReference type="OrthoDB" id="5776602at2759"/>
<organism evidence="2 3">
    <name type="scientific">Meloidogyne enterolobii</name>
    <name type="common">Root-knot nematode worm</name>
    <name type="synonym">Meloidogyne mayaguensis</name>
    <dbReference type="NCBI Taxonomy" id="390850"/>
    <lineage>
        <taxon>Eukaryota</taxon>
        <taxon>Metazoa</taxon>
        <taxon>Ecdysozoa</taxon>
        <taxon>Nematoda</taxon>
        <taxon>Chromadorea</taxon>
        <taxon>Rhabditida</taxon>
        <taxon>Tylenchina</taxon>
        <taxon>Tylenchomorpha</taxon>
        <taxon>Tylenchoidea</taxon>
        <taxon>Meloidogynidae</taxon>
        <taxon>Meloidogyninae</taxon>
        <taxon>Meloidogyne</taxon>
    </lineage>
</organism>
<dbReference type="PANTHER" id="PTHR46339">
    <property type="entry name" value="PROTEIN CBG15282-RELATED"/>
    <property type="match status" value="1"/>
</dbReference>
<evidence type="ECO:0000313" key="2">
    <source>
        <dbReference type="EMBL" id="CAD2139468.1"/>
    </source>
</evidence>
<name>A0A6V7U0K8_MELEN</name>
<keyword evidence="1" id="KW-1133">Transmembrane helix</keyword>
<dbReference type="InterPro" id="IPR053014">
    <property type="entry name" value="Cuticle_assoc_divergent"/>
</dbReference>
<evidence type="ECO:0000313" key="3">
    <source>
        <dbReference type="Proteomes" id="UP000580250"/>
    </source>
</evidence>
<evidence type="ECO:0000256" key="1">
    <source>
        <dbReference type="SAM" id="Phobius"/>
    </source>
</evidence>
<dbReference type="SMART" id="SM00289">
    <property type="entry name" value="WR1"/>
    <property type="match status" value="18"/>
</dbReference>